<dbReference type="Proteomes" id="UP001281447">
    <property type="component" value="Unassembled WGS sequence"/>
</dbReference>
<gene>
    <name evidence="2" type="ORF">RWE15_14560</name>
    <name evidence="3" type="ORF">RWE15_23830</name>
</gene>
<comment type="caution">
    <text evidence="3">The sequence shown here is derived from an EMBL/GenBank/DDBJ whole genome shotgun (WGS) entry which is preliminary data.</text>
</comment>
<keyword evidence="4" id="KW-1185">Reference proteome</keyword>
<evidence type="ECO:0000256" key="1">
    <source>
        <dbReference type="SAM" id="Coils"/>
    </source>
</evidence>
<dbReference type="RefSeq" id="WP_390358149.1">
    <property type="nucleotide sequence ID" value="NZ_JBHUIZ010000019.1"/>
</dbReference>
<evidence type="ECO:0000313" key="4">
    <source>
        <dbReference type="Proteomes" id="UP001281447"/>
    </source>
</evidence>
<protein>
    <recommendedName>
        <fullName evidence="5">Fur-regulated basic protein B</fullName>
    </recommendedName>
</protein>
<keyword evidence="1" id="KW-0175">Coiled coil</keyword>
<organism evidence="3 4">
    <name type="scientific">Tigheibacillus halophilus</name>
    <dbReference type="NCBI Taxonomy" id="361280"/>
    <lineage>
        <taxon>Bacteria</taxon>
        <taxon>Bacillati</taxon>
        <taxon>Bacillota</taxon>
        <taxon>Bacilli</taxon>
        <taxon>Bacillales</taxon>
        <taxon>Bacillaceae</taxon>
        <taxon>Tigheibacillus</taxon>
    </lineage>
</organism>
<sequence>MANEKWKILRDFIENELIEAQENYESILEKQLEIILEYMDELDK</sequence>
<dbReference type="EMBL" id="JAWDIP010000004">
    <property type="protein sequence ID" value="MDY0396768.1"/>
    <property type="molecule type" value="Genomic_DNA"/>
</dbReference>
<evidence type="ECO:0000313" key="2">
    <source>
        <dbReference type="EMBL" id="MDY0395439.1"/>
    </source>
</evidence>
<accession>A0ABU5CBT7</accession>
<name>A0ABU5CBT7_9BACI</name>
<dbReference type="EMBL" id="JAWDIP010000003">
    <property type="protein sequence ID" value="MDY0395439.1"/>
    <property type="molecule type" value="Genomic_DNA"/>
</dbReference>
<proteinExistence type="predicted"/>
<reference evidence="3 4" key="1">
    <citation type="submission" date="2023-10" db="EMBL/GenBank/DDBJ databases">
        <title>Virgibacillus halophilus 5B73C genome.</title>
        <authorList>
            <person name="Miliotis G."/>
            <person name="Sengupta P."/>
            <person name="Hameed A."/>
            <person name="Chuvochina M."/>
            <person name="Mcdonagh F."/>
            <person name="Simpson A.C."/>
            <person name="Singh N.K."/>
            <person name="Rekha P.D."/>
            <person name="Raman K."/>
            <person name="Hugenholtz P."/>
            <person name="Venkateswaran K."/>
        </authorList>
    </citation>
    <scope>NUCLEOTIDE SEQUENCE [LARGE SCALE GENOMIC DNA]</scope>
    <source>
        <strain evidence="3 4">5B73C</strain>
    </source>
</reference>
<feature type="coiled-coil region" evidence="1">
    <location>
        <begin position="3"/>
        <end position="30"/>
    </location>
</feature>
<evidence type="ECO:0008006" key="5">
    <source>
        <dbReference type="Google" id="ProtNLM"/>
    </source>
</evidence>
<evidence type="ECO:0000313" key="3">
    <source>
        <dbReference type="EMBL" id="MDY0396768.1"/>
    </source>
</evidence>